<dbReference type="InterPro" id="IPR050482">
    <property type="entry name" value="Sensor_HK_TwoCompSys"/>
</dbReference>
<evidence type="ECO:0000256" key="6">
    <source>
        <dbReference type="SAM" id="Coils"/>
    </source>
</evidence>
<gene>
    <name evidence="9" type="ORF">A4A58_15445</name>
</gene>
<keyword evidence="7" id="KW-0812">Transmembrane</keyword>
<dbReference type="InterPro" id="IPR005467">
    <property type="entry name" value="His_kinase_dom"/>
</dbReference>
<name>A0A163XPE7_9BRAD</name>
<evidence type="ECO:0000256" key="4">
    <source>
        <dbReference type="ARBA" id="ARBA00022777"/>
    </source>
</evidence>
<dbReference type="InterPro" id="IPR003594">
    <property type="entry name" value="HATPase_dom"/>
</dbReference>
<evidence type="ECO:0000313" key="9">
    <source>
        <dbReference type="EMBL" id="KZD21170.1"/>
    </source>
</evidence>
<comment type="catalytic activity">
    <reaction evidence="1">
        <text>ATP + protein L-histidine = ADP + protein N-phospho-L-histidine.</text>
        <dbReference type="EC" id="2.7.13.3"/>
    </reaction>
</comment>
<dbReference type="SMART" id="SM00387">
    <property type="entry name" value="HATPase_c"/>
    <property type="match status" value="1"/>
</dbReference>
<evidence type="ECO:0000256" key="5">
    <source>
        <dbReference type="ARBA" id="ARBA00023012"/>
    </source>
</evidence>
<feature type="transmembrane region" description="Helical" evidence="7">
    <location>
        <begin position="192"/>
        <end position="215"/>
    </location>
</feature>
<keyword evidence="4" id="KW-0418">Kinase</keyword>
<dbReference type="InterPro" id="IPR004358">
    <property type="entry name" value="Sig_transdc_His_kin-like_C"/>
</dbReference>
<accession>A0A163XPE7</accession>
<sequence>MIWPSDKIGSKTSSFGLAHQFVLAAAITIAVSMGLLALAISQRIETSMMQTAAEEGALFMEVFLGPAAQELATSRTLSPESVKKLDELLEGRLGERMRLIKIWLPDATLAYSTNKETIGAKFPSLPIAAAFEGKVSGEFDYLDEVDNATERHLHVPLIEIHAPLFRAGTKEIIAVGEVYNDGRRLAADLHSIRLFSVGIVGAVTAPMMLILFLIVRRATNMVRDYQTSLMQNVAEAKSLASQNDKLRRIADDARLEAANSNENLLARIGRDLHDGPIQLVSLLILKLTDPTTKRRAEAGHRDPPDPAIETLTTRILSELRSISTGLVLPELEGLTPNEILTLAVRNHEEATGTSVSSQIGALPADLALPLTTCLYRIVQEGLNNAFHHGKGKGQRVEVWADKRSIVIAVSDSGPGVVADLAGRRSRAGLGIAGLRNRVEALKGTFEFISQPEIGTQIRAKLPVASSSNKNVN</sequence>
<evidence type="ECO:0000256" key="2">
    <source>
        <dbReference type="ARBA" id="ARBA00012438"/>
    </source>
</evidence>
<comment type="caution">
    <text evidence="9">The sequence shown here is derived from an EMBL/GenBank/DDBJ whole genome shotgun (WGS) entry which is preliminary data.</text>
</comment>
<evidence type="ECO:0000313" key="10">
    <source>
        <dbReference type="Proteomes" id="UP000076574"/>
    </source>
</evidence>
<reference evidence="9 10" key="1">
    <citation type="submission" date="2016-03" db="EMBL/GenBank/DDBJ databases">
        <title>Microsymbionts genomes from the relict species Vavilovia formosa (Stev.) Fed.</title>
        <authorList>
            <person name="Kopat V."/>
            <person name="Chirak E."/>
            <person name="Kimeklis A."/>
            <person name="Andronov E."/>
        </authorList>
    </citation>
    <scope>NUCLEOTIDE SEQUENCE [LARGE SCALE GENOMIC DNA]</scope>
    <source>
        <strain evidence="9 10">Vaf07</strain>
    </source>
</reference>
<dbReference type="PANTHER" id="PTHR24421">
    <property type="entry name" value="NITRATE/NITRITE SENSOR PROTEIN NARX-RELATED"/>
    <property type="match status" value="1"/>
</dbReference>
<evidence type="ECO:0000256" key="1">
    <source>
        <dbReference type="ARBA" id="ARBA00000085"/>
    </source>
</evidence>
<dbReference type="CDD" id="cd16917">
    <property type="entry name" value="HATPase_UhpB-NarQ-NarX-like"/>
    <property type="match status" value="1"/>
</dbReference>
<dbReference type="EMBL" id="LVYV01000053">
    <property type="protein sequence ID" value="KZD21170.1"/>
    <property type="molecule type" value="Genomic_DNA"/>
</dbReference>
<keyword evidence="6" id="KW-0175">Coiled coil</keyword>
<dbReference type="PROSITE" id="PS50109">
    <property type="entry name" value="HIS_KIN"/>
    <property type="match status" value="1"/>
</dbReference>
<dbReference type="PANTHER" id="PTHR24421:SF10">
    <property type="entry name" value="NITRATE_NITRITE SENSOR PROTEIN NARQ"/>
    <property type="match status" value="1"/>
</dbReference>
<keyword evidence="7" id="KW-1133">Transmembrane helix</keyword>
<keyword evidence="7" id="KW-0472">Membrane</keyword>
<dbReference type="OrthoDB" id="9778496at2"/>
<dbReference type="InterPro" id="IPR036890">
    <property type="entry name" value="HATPase_C_sf"/>
</dbReference>
<organism evidence="9 10">
    <name type="scientific">Tardiphaga robiniae</name>
    <dbReference type="NCBI Taxonomy" id="943830"/>
    <lineage>
        <taxon>Bacteria</taxon>
        <taxon>Pseudomonadati</taxon>
        <taxon>Pseudomonadota</taxon>
        <taxon>Alphaproteobacteria</taxon>
        <taxon>Hyphomicrobiales</taxon>
        <taxon>Nitrobacteraceae</taxon>
        <taxon>Tardiphaga</taxon>
    </lineage>
</organism>
<dbReference type="AlphaFoldDB" id="A0A163XPE7"/>
<protein>
    <recommendedName>
        <fullName evidence="2">histidine kinase</fullName>
        <ecNumber evidence="2">2.7.13.3</ecNumber>
    </recommendedName>
</protein>
<dbReference type="EC" id="2.7.13.3" evidence="2"/>
<feature type="transmembrane region" description="Helical" evidence="7">
    <location>
        <begin position="20"/>
        <end position="40"/>
    </location>
</feature>
<dbReference type="Proteomes" id="UP000076574">
    <property type="component" value="Unassembled WGS sequence"/>
</dbReference>
<feature type="coiled-coil region" evidence="6">
    <location>
        <begin position="236"/>
        <end position="263"/>
    </location>
</feature>
<evidence type="ECO:0000256" key="3">
    <source>
        <dbReference type="ARBA" id="ARBA00022679"/>
    </source>
</evidence>
<dbReference type="PRINTS" id="PR00344">
    <property type="entry name" value="BCTRLSENSOR"/>
</dbReference>
<keyword evidence="5" id="KW-0902">Two-component regulatory system</keyword>
<dbReference type="SUPFAM" id="SSF55874">
    <property type="entry name" value="ATPase domain of HSP90 chaperone/DNA topoisomerase II/histidine kinase"/>
    <property type="match status" value="1"/>
</dbReference>
<dbReference type="STRING" id="943830.A4A58_15445"/>
<dbReference type="Pfam" id="PF02518">
    <property type="entry name" value="HATPase_c"/>
    <property type="match status" value="1"/>
</dbReference>
<dbReference type="Gene3D" id="3.30.565.10">
    <property type="entry name" value="Histidine kinase-like ATPase, C-terminal domain"/>
    <property type="match status" value="1"/>
</dbReference>
<feature type="domain" description="Histidine kinase" evidence="8">
    <location>
        <begin position="374"/>
        <end position="465"/>
    </location>
</feature>
<dbReference type="GO" id="GO:0004673">
    <property type="term" value="F:protein histidine kinase activity"/>
    <property type="evidence" value="ECO:0007669"/>
    <property type="project" value="UniProtKB-EC"/>
</dbReference>
<keyword evidence="3" id="KW-0808">Transferase</keyword>
<evidence type="ECO:0000256" key="7">
    <source>
        <dbReference type="SAM" id="Phobius"/>
    </source>
</evidence>
<evidence type="ECO:0000259" key="8">
    <source>
        <dbReference type="PROSITE" id="PS50109"/>
    </source>
</evidence>
<keyword evidence="10" id="KW-1185">Reference proteome</keyword>
<proteinExistence type="predicted"/>
<dbReference type="GO" id="GO:0000160">
    <property type="term" value="P:phosphorelay signal transduction system"/>
    <property type="evidence" value="ECO:0007669"/>
    <property type="project" value="UniProtKB-KW"/>
</dbReference>